<dbReference type="InterPro" id="IPR052512">
    <property type="entry name" value="4CMD/NDH-1_regulator"/>
</dbReference>
<gene>
    <name evidence="2" type="ORF">HNR61_001729</name>
</gene>
<dbReference type="AlphaFoldDB" id="A0A7W3LL44"/>
<dbReference type="EMBL" id="JACJIA010000002">
    <property type="protein sequence ID" value="MBA8950116.1"/>
    <property type="molecule type" value="Genomic_DNA"/>
</dbReference>
<accession>A0A7W3LL44</accession>
<comment type="caution">
    <text evidence="2">The sequence shown here is derived from an EMBL/GenBank/DDBJ whole genome shotgun (WGS) entry which is preliminary data.</text>
</comment>
<proteinExistence type="predicted"/>
<name>A0A7W3LL44_ACTNM</name>
<dbReference type="RefSeq" id="WP_182842587.1">
    <property type="nucleotide sequence ID" value="NZ_BAAALP010000037.1"/>
</dbReference>
<evidence type="ECO:0000259" key="1">
    <source>
        <dbReference type="Pfam" id="PF02627"/>
    </source>
</evidence>
<dbReference type="Proteomes" id="UP000572680">
    <property type="component" value="Unassembled WGS sequence"/>
</dbReference>
<dbReference type="PANTHER" id="PTHR33570">
    <property type="entry name" value="4-CARBOXYMUCONOLACTONE DECARBOXYLASE FAMILY PROTEIN"/>
    <property type="match status" value="1"/>
</dbReference>
<dbReference type="SUPFAM" id="SSF69118">
    <property type="entry name" value="AhpD-like"/>
    <property type="match status" value="1"/>
</dbReference>
<dbReference type="PANTHER" id="PTHR33570:SF2">
    <property type="entry name" value="CARBOXYMUCONOLACTONE DECARBOXYLASE-LIKE DOMAIN-CONTAINING PROTEIN"/>
    <property type="match status" value="1"/>
</dbReference>
<reference evidence="2 3" key="1">
    <citation type="submission" date="2020-08" db="EMBL/GenBank/DDBJ databases">
        <title>Genomic Encyclopedia of Type Strains, Phase IV (KMG-IV): sequencing the most valuable type-strain genomes for metagenomic binning, comparative biology and taxonomic classification.</title>
        <authorList>
            <person name="Goeker M."/>
        </authorList>
    </citation>
    <scope>NUCLEOTIDE SEQUENCE [LARGE SCALE GENOMIC DNA]</scope>
    <source>
        <strain evidence="2 3">DSM 44197</strain>
    </source>
</reference>
<evidence type="ECO:0000313" key="2">
    <source>
        <dbReference type="EMBL" id="MBA8950116.1"/>
    </source>
</evidence>
<organism evidence="2 3">
    <name type="scientific">Actinomadura namibiensis</name>
    <dbReference type="NCBI Taxonomy" id="182080"/>
    <lineage>
        <taxon>Bacteria</taxon>
        <taxon>Bacillati</taxon>
        <taxon>Actinomycetota</taxon>
        <taxon>Actinomycetes</taxon>
        <taxon>Streptosporangiales</taxon>
        <taxon>Thermomonosporaceae</taxon>
        <taxon>Actinomadura</taxon>
    </lineage>
</organism>
<dbReference type="InterPro" id="IPR003779">
    <property type="entry name" value="CMD-like"/>
</dbReference>
<dbReference type="GO" id="GO:0051920">
    <property type="term" value="F:peroxiredoxin activity"/>
    <property type="evidence" value="ECO:0007669"/>
    <property type="project" value="InterPro"/>
</dbReference>
<keyword evidence="3" id="KW-1185">Reference proteome</keyword>
<evidence type="ECO:0000313" key="3">
    <source>
        <dbReference type="Proteomes" id="UP000572680"/>
    </source>
</evidence>
<sequence length="139" mass="14908">MNDRYARGLARQAELRGADERREVYDLLADTAPDLSRLAVEFAYGNVHARDGLDAARRELVILGALVALGDTRPQLRAHTSAALAAGLRPGEIVEAVMQAVPYAGFPRVFTAMTAVREVFADRGLLPVTAGRTGPCPPP</sequence>
<keyword evidence="2" id="KW-0456">Lyase</keyword>
<dbReference type="EC" id="4.1.1.44" evidence="2"/>
<dbReference type="InterPro" id="IPR029032">
    <property type="entry name" value="AhpD-like"/>
</dbReference>
<dbReference type="Pfam" id="PF02627">
    <property type="entry name" value="CMD"/>
    <property type="match status" value="1"/>
</dbReference>
<protein>
    <submittedName>
        <fullName evidence="2">4-carboxymuconolactone decarboxylase</fullName>
        <ecNumber evidence="2">4.1.1.44</ecNumber>
    </submittedName>
</protein>
<feature type="domain" description="Carboxymuconolactone decarboxylase-like" evidence="1">
    <location>
        <begin position="33"/>
        <end position="118"/>
    </location>
</feature>
<dbReference type="Gene3D" id="1.20.1290.10">
    <property type="entry name" value="AhpD-like"/>
    <property type="match status" value="1"/>
</dbReference>
<dbReference type="GO" id="GO:0047575">
    <property type="term" value="F:4-carboxymuconolactone decarboxylase activity"/>
    <property type="evidence" value="ECO:0007669"/>
    <property type="project" value="UniProtKB-EC"/>
</dbReference>